<proteinExistence type="predicted"/>
<evidence type="ECO:0000256" key="4">
    <source>
        <dbReference type="ARBA" id="ARBA00023125"/>
    </source>
</evidence>
<evidence type="ECO:0000256" key="6">
    <source>
        <dbReference type="ARBA" id="ARBA00023242"/>
    </source>
</evidence>
<dbReference type="SMART" id="SM00906">
    <property type="entry name" value="Fungal_trans"/>
    <property type="match status" value="1"/>
</dbReference>
<dbReference type="SUPFAM" id="SSF57701">
    <property type="entry name" value="Zn2/Cys6 DNA-binding domain"/>
    <property type="match status" value="1"/>
</dbReference>
<dbReference type="PANTHER" id="PTHR31845">
    <property type="entry name" value="FINGER DOMAIN PROTEIN, PUTATIVE-RELATED"/>
    <property type="match status" value="1"/>
</dbReference>
<dbReference type="GO" id="GO:0000976">
    <property type="term" value="F:transcription cis-regulatory region binding"/>
    <property type="evidence" value="ECO:0007669"/>
    <property type="project" value="TreeGrafter"/>
</dbReference>
<evidence type="ECO:0000256" key="3">
    <source>
        <dbReference type="ARBA" id="ARBA00023015"/>
    </source>
</evidence>
<dbReference type="OrthoDB" id="4060227at2759"/>
<sequence>MPPKRPHPDDSNETSERTGTVTFSRSRACAECKKHKIRCEWKAGQASCAKCHRSGVECITPDFSQRFIEEDTAWKAATSANIEELQAAVSHILQLNLLPDLASYQARNIKHASSNSPRPLAPLPPDEGSRSTAKMPAPSIAMTRENSQEPEVEHGGEIVPAPMRSLYELTRLKVLGNGAAGKSKGSLLADDFISRGVITLGEAEELFAHYYQKMNQYLWAGLLLTHDNLESLRHSSSMLCTVILTVAAIHKPNKAACLDKCYAELVSLVSANALSRYNSLDDLRALALGAFYLPTLSWRLCRQAVSIATEMNLHRSFQKLTQPTTDHHESARIWYVLFVCDRQFSIAYGRPPMTMEDAAIKNYERILQGPEVLPGDVRLGAQVALFSILTDAYQRFGTDMDQILTEDDFARLRTFNVAVEEWRLVWKRRSDDSPFIGTYPSKGVVLYYYFARFQLNSLAFRGMTSLSAAPLAIERKEAANIAISAAISTLSLIVDEPDLCSGLACVPVFTHTMIAFCAAFLLQVAARWGNSETLSIDVRQVLAHVGRVANVMDEVKQSIGESHLVRHMALGFRKMLKNFRVLEPENGVMHAQHSTNTPIPLADGHGLNMMQYQPQNQHPQQVNGEFSEFQEFDQGDNGETPPTDFLLSMMHEIKGTYGFGFDEQLLNPLDPANMIRW</sequence>
<dbReference type="SMART" id="SM00066">
    <property type="entry name" value="GAL4"/>
    <property type="match status" value="1"/>
</dbReference>
<dbReference type="GO" id="GO:0006351">
    <property type="term" value="P:DNA-templated transcription"/>
    <property type="evidence" value="ECO:0007669"/>
    <property type="project" value="InterPro"/>
</dbReference>
<dbReference type="PROSITE" id="PS50048">
    <property type="entry name" value="ZN2_CY6_FUNGAL_2"/>
    <property type="match status" value="1"/>
</dbReference>
<keyword evidence="3" id="KW-0805">Transcription regulation</keyword>
<name>A0A370TXC3_9HELO</name>
<dbReference type="InterPro" id="IPR051089">
    <property type="entry name" value="prtT"/>
</dbReference>
<gene>
    <name evidence="9" type="ORF">BP5553_00163</name>
</gene>
<dbReference type="CDD" id="cd00067">
    <property type="entry name" value="GAL4"/>
    <property type="match status" value="1"/>
</dbReference>
<feature type="domain" description="Zn(2)-C6 fungal-type" evidence="8">
    <location>
        <begin position="28"/>
        <end position="60"/>
    </location>
</feature>
<dbReference type="RefSeq" id="XP_031872840.1">
    <property type="nucleotide sequence ID" value="XM_032008786.1"/>
</dbReference>
<dbReference type="AlphaFoldDB" id="A0A370TXC3"/>
<accession>A0A370TXC3</accession>
<organism evidence="9 10">
    <name type="scientific">Venustampulla echinocandica</name>
    <dbReference type="NCBI Taxonomy" id="2656787"/>
    <lineage>
        <taxon>Eukaryota</taxon>
        <taxon>Fungi</taxon>
        <taxon>Dikarya</taxon>
        <taxon>Ascomycota</taxon>
        <taxon>Pezizomycotina</taxon>
        <taxon>Leotiomycetes</taxon>
        <taxon>Helotiales</taxon>
        <taxon>Pleuroascaceae</taxon>
        <taxon>Venustampulla</taxon>
    </lineage>
</organism>
<comment type="subcellular location">
    <subcellularLocation>
        <location evidence="1">Nucleus</location>
    </subcellularLocation>
</comment>
<dbReference type="InterPro" id="IPR007219">
    <property type="entry name" value="XnlR_reg_dom"/>
</dbReference>
<dbReference type="GO" id="GO:0005634">
    <property type="term" value="C:nucleus"/>
    <property type="evidence" value="ECO:0007669"/>
    <property type="project" value="UniProtKB-SubCell"/>
</dbReference>
<evidence type="ECO:0000313" key="9">
    <source>
        <dbReference type="EMBL" id="RDL40184.1"/>
    </source>
</evidence>
<dbReference type="Pfam" id="PF04082">
    <property type="entry name" value="Fungal_trans"/>
    <property type="match status" value="1"/>
</dbReference>
<feature type="region of interest" description="Disordered" evidence="7">
    <location>
        <begin position="110"/>
        <end position="134"/>
    </location>
</feature>
<evidence type="ECO:0000256" key="2">
    <source>
        <dbReference type="ARBA" id="ARBA00022723"/>
    </source>
</evidence>
<dbReference type="InterPro" id="IPR001138">
    <property type="entry name" value="Zn2Cys6_DnaBD"/>
</dbReference>
<dbReference type="Pfam" id="PF00172">
    <property type="entry name" value="Zn_clus"/>
    <property type="match status" value="1"/>
</dbReference>
<reference evidence="9 10" key="1">
    <citation type="journal article" date="2018" name="IMA Fungus">
        <title>IMA Genome-F 9: Draft genome sequence of Annulohypoxylon stygium, Aspergillus mulundensis, Berkeleyomyces basicola (syn. Thielaviopsis basicola), Ceratocystis smalleyi, two Cercospora beticola strains, Coleophoma cylindrospora, Fusarium fracticaudum, Phialophora cf. hyalina, and Morchella septimelata.</title>
        <authorList>
            <person name="Wingfield B.D."/>
            <person name="Bills G.F."/>
            <person name="Dong Y."/>
            <person name="Huang W."/>
            <person name="Nel W.J."/>
            <person name="Swalarsk-Parry B.S."/>
            <person name="Vaghefi N."/>
            <person name="Wilken P.M."/>
            <person name="An Z."/>
            <person name="de Beer Z.W."/>
            <person name="De Vos L."/>
            <person name="Chen L."/>
            <person name="Duong T.A."/>
            <person name="Gao Y."/>
            <person name="Hammerbacher A."/>
            <person name="Kikkert J.R."/>
            <person name="Li Y."/>
            <person name="Li H."/>
            <person name="Li K."/>
            <person name="Li Q."/>
            <person name="Liu X."/>
            <person name="Ma X."/>
            <person name="Naidoo K."/>
            <person name="Pethybridge S.J."/>
            <person name="Sun J."/>
            <person name="Steenkamp E.T."/>
            <person name="van der Nest M.A."/>
            <person name="van Wyk S."/>
            <person name="Wingfield M.J."/>
            <person name="Xiong C."/>
            <person name="Yue Q."/>
            <person name="Zhang X."/>
        </authorList>
    </citation>
    <scope>NUCLEOTIDE SEQUENCE [LARGE SCALE GENOMIC DNA]</scope>
    <source>
        <strain evidence="9 10">BP 5553</strain>
    </source>
</reference>
<dbReference type="EMBL" id="NPIC01000001">
    <property type="protein sequence ID" value="RDL40184.1"/>
    <property type="molecule type" value="Genomic_DNA"/>
</dbReference>
<dbReference type="Proteomes" id="UP000254866">
    <property type="component" value="Unassembled WGS sequence"/>
</dbReference>
<comment type="caution">
    <text evidence="9">The sequence shown here is derived from an EMBL/GenBank/DDBJ whole genome shotgun (WGS) entry which is preliminary data.</text>
</comment>
<keyword evidence="6" id="KW-0539">Nucleus</keyword>
<keyword evidence="4" id="KW-0238">DNA-binding</keyword>
<dbReference type="CDD" id="cd12148">
    <property type="entry name" value="fungal_TF_MHR"/>
    <property type="match status" value="1"/>
</dbReference>
<protein>
    <recommendedName>
        <fullName evidence="8">Zn(2)-C6 fungal-type domain-containing protein</fullName>
    </recommendedName>
</protein>
<keyword evidence="5" id="KW-0804">Transcription</keyword>
<dbReference type="InterPro" id="IPR036864">
    <property type="entry name" value="Zn2-C6_fun-type_DNA-bd_sf"/>
</dbReference>
<dbReference type="GO" id="GO:0008270">
    <property type="term" value="F:zinc ion binding"/>
    <property type="evidence" value="ECO:0007669"/>
    <property type="project" value="InterPro"/>
</dbReference>
<evidence type="ECO:0000313" key="10">
    <source>
        <dbReference type="Proteomes" id="UP000254866"/>
    </source>
</evidence>
<dbReference type="PROSITE" id="PS00463">
    <property type="entry name" value="ZN2_CY6_FUNGAL_1"/>
    <property type="match status" value="1"/>
</dbReference>
<dbReference type="GeneID" id="43593012"/>
<evidence type="ECO:0000256" key="5">
    <source>
        <dbReference type="ARBA" id="ARBA00023163"/>
    </source>
</evidence>
<evidence type="ECO:0000259" key="8">
    <source>
        <dbReference type="PROSITE" id="PS50048"/>
    </source>
</evidence>
<keyword evidence="10" id="KW-1185">Reference proteome</keyword>
<dbReference type="GO" id="GO:0000981">
    <property type="term" value="F:DNA-binding transcription factor activity, RNA polymerase II-specific"/>
    <property type="evidence" value="ECO:0007669"/>
    <property type="project" value="InterPro"/>
</dbReference>
<evidence type="ECO:0000256" key="1">
    <source>
        <dbReference type="ARBA" id="ARBA00004123"/>
    </source>
</evidence>
<keyword evidence="2" id="KW-0479">Metal-binding</keyword>
<evidence type="ECO:0000256" key="7">
    <source>
        <dbReference type="SAM" id="MobiDB-lite"/>
    </source>
</evidence>
<dbReference type="PANTHER" id="PTHR31845:SF17">
    <property type="entry name" value="ZN(II)2CYS6 TRANSCRIPTION FACTOR (EUROFUNG)"/>
    <property type="match status" value="1"/>
</dbReference>
<dbReference type="Gene3D" id="4.10.240.10">
    <property type="entry name" value="Zn(2)-C6 fungal-type DNA-binding domain"/>
    <property type="match status" value="1"/>
</dbReference>